<dbReference type="InterPro" id="IPR044828">
    <property type="entry name" value="TSJT1-like"/>
</dbReference>
<accession>A0A8T0PEJ6</accession>
<keyword evidence="3" id="KW-1185">Reference proteome</keyword>
<evidence type="ECO:0000259" key="1">
    <source>
        <dbReference type="SMART" id="SM01172"/>
    </source>
</evidence>
<evidence type="ECO:0000313" key="3">
    <source>
        <dbReference type="Proteomes" id="UP000823388"/>
    </source>
</evidence>
<organism evidence="2 3">
    <name type="scientific">Panicum virgatum</name>
    <name type="common">Blackwell switchgrass</name>
    <dbReference type="NCBI Taxonomy" id="38727"/>
    <lineage>
        <taxon>Eukaryota</taxon>
        <taxon>Viridiplantae</taxon>
        <taxon>Streptophyta</taxon>
        <taxon>Embryophyta</taxon>
        <taxon>Tracheophyta</taxon>
        <taxon>Spermatophyta</taxon>
        <taxon>Magnoliopsida</taxon>
        <taxon>Liliopsida</taxon>
        <taxon>Poales</taxon>
        <taxon>Poaceae</taxon>
        <taxon>PACMAD clade</taxon>
        <taxon>Panicoideae</taxon>
        <taxon>Panicodae</taxon>
        <taxon>Paniceae</taxon>
        <taxon>Panicinae</taxon>
        <taxon>Panicum</taxon>
        <taxon>Panicum sect. Hiantes</taxon>
    </lineage>
</organism>
<gene>
    <name evidence="2" type="ORF">PVAP13_8KG029900</name>
</gene>
<sequence length="260" mass="28009">MLAVFSGEVVEVPAELVAAGSRTPSPKTRASELVTRFLGSSEPAVSVQLAGLGHLAYCHTNQALLRPRSFAAKDEIFCLFEGVLDNLGRLSQQYGLSKGTNEVVLVIEAYKTLRDRAPYPASFMLSQLTGSYAFVLFDKSTNSLLVASDPEGKVPLFWGITADGCVAFSNDIDMLKGSCGKSLAPFPQGCFYSNALGGLKCYENPKNKVTAVPANEEEICGATFKSEDHASKKPCTWWCNIVARRAADLSVSSSSMKKEE</sequence>
<comment type="caution">
    <text evidence="2">The sequence shown here is derived from an EMBL/GenBank/DDBJ whole genome shotgun (WGS) entry which is preliminary data.</text>
</comment>
<dbReference type="EMBL" id="CM029051">
    <property type="protein sequence ID" value="KAG2560030.1"/>
    <property type="molecule type" value="Genomic_DNA"/>
</dbReference>
<dbReference type="SUPFAM" id="SSF56235">
    <property type="entry name" value="N-terminal nucleophile aminohydrolases (Ntn hydrolases)"/>
    <property type="match status" value="1"/>
</dbReference>
<dbReference type="PANTHER" id="PTHR45952">
    <property type="entry name" value="ALUMINUM INDUCED PROTEIN WITH YGL AND LRDR MOTIFS"/>
    <property type="match status" value="1"/>
</dbReference>
<dbReference type="Pfam" id="PF12481">
    <property type="entry name" value="DUF3700"/>
    <property type="match status" value="1"/>
</dbReference>
<dbReference type="Gene3D" id="3.60.20.10">
    <property type="entry name" value="Glutamine Phosphoribosylpyrophosphate, subunit 1, domain 1"/>
    <property type="match status" value="1"/>
</dbReference>
<proteinExistence type="predicted"/>
<dbReference type="InterPro" id="IPR024286">
    <property type="entry name" value="DUF3700"/>
</dbReference>
<dbReference type="SMART" id="SM01172">
    <property type="entry name" value="DUF3700"/>
    <property type="match status" value="1"/>
</dbReference>
<protein>
    <recommendedName>
        <fullName evidence="1">DUF3700 domain-containing protein</fullName>
    </recommendedName>
</protein>
<reference evidence="2" key="1">
    <citation type="submission" date="2020-05" db="EMBL/GenBank/DDBJ databases">
        <title>WGS assembly of Panicum virgatum.</title>
        <authorList>
            <person name="Lovell J.T."/>
            <person name="Jenkins J."/>
            <person name="Shu S."/>
            <person name="Juenger T.E."/>
            <person name="Schmutz J."/>
        </authorList>
    </citation>
    <scope>NUCLEOTIDE SEQUENCE</scope>
    <source>
        <strain evidence="2">AP13</strain>
    </source>
</reference>
<feature type="domain" description="DUF3700" evidence="1">
    <location>
        <begin position="2"/>
        <end position="226"/>
    </location>
</feature>
<evidence type="ECO:0000313" key="2">
    <source>
        <dbReference type="EMBL" id="KAG2560030.1"/>
    </source>
</evidence>
<dbReference type="InterPro" id="IPR029055">
    <property type="entry name" value="Ntn_hydrolases_N"/>
</dbReference>
<dbReference type="AlphaFoldDB" id="A0A8T0PEJ6"/>
<dbReference type="PANTHER" id="PTHR45952:SF5">
    <property type="entry name" value="ALUMINUM INDUCED PROTEIN WITH YGL AND LRDR MOTIFS"/>
    <property type="match status" value="1"/>
</dbReference>
<name>A0A8T0PEJ6_PANVG</name>
<dbReference type="Proteomes" id="UP000823388">
    <property type="component" value="Chromosome 8K"/>
</dbReference>